<gene>
    <name evidence="2" type="ORF">EX30DRAFT_341780</name>
</gene>
<evidence type="ECO:0000313" key="3">
    <source>
        <dbReference type="Proteomes" id="UP000298138"/>
    </source>
</evidence>
<evidence type="ECO:0000256" key="1">
    <source>
        <dbReference type="SAM" id="SignalP"/>
    </source>
</evidence>
<feature type="signal peptide" evidence="1">
    <location>
        <begin position="1"/>
        <end position="22"/>
    </location>
</feature>
<keyword evidence="1" id="KW-0732">Signal</keyword>
<protein>
    <submittedName>
        <fullName evidence="2">Uncharacterized protein</fullName>
    </submittedName>
</protein>
<keyword evidence="3" id="KW-1185">Reference proteome</keyword>
<dbReference type="InParanoid" id="A0A4S2MUF9"/>
<dbReference type="EMBL" id="ML220126">
    <property type="protein sequence ID" value="TGZ80219.1"/>
    <property type="molecule type" value="Genomic_DNA"/>
</dbReference>
<feature type="chain" id="PRO_5020868630" evidence="1">
    <location>
        <begin position="23"/>
        <end position="70"/>
    </location>
</feature>
<evidence type="ECO:0000313" key="2">
    <source>
        <dbReference type="EMBL" id="TGZ80219.1"/>
    </source>
</evidence>
<name>A0A4S2MUF9_9PEZI</name>
<dbReference type="AlphaFoldDB" id="A0A4S2MUF9"/>
<sequence length="70" mass="7933">MHLSWITTKLPALLLLTPLSLAIHHVPLLGLRRPQLEKLESSGVRKVVDEYAPYGVMGARYCCVVMEWCQ</sequence>
<proteinExistence type="predicted"/>
<accession>A0A4S2MUF9</accession>
<dbReference type="Proteomes" id="UP000298138">
    <property type="component" value="Unassembled WGS sequence"/>
</dbReference>
<organism evidence="2 3">
    <name type="scientific">Ascodesmis nigricans</name>
    <dbReference type="NCBI Taxonomy" id="341454"/>
    <lineage>
        <taxon>Eukaryota</taxon>
        <taxon>Fungi</taxon>
        <taxon>Dikarya</taxon>
        <taxon>Ascomycota</taxon>
        <taxon>Pezizomycotina</taxon>
        <taxon>Pezizomycetes</taxon>
        <taxon>Pezizales</taxon>
        <taxon>Ascodesmidaceae</taxon>
        <taxon>Ascodesmis</taxon>
    </lineage>
</organism>
<reference evidence="2 3" key="1">
    <citation type="submission" date="2019-04" db="EMBL/GenBank/DDBJ databases">
        <title>Comparative genomics and transcriptomics to analyze fruiting body development in filamentous ascomycetes.</title>
        <authorList>
            <consortium name="DOE Joint Genome Institute"/>
            <person name="Lutkenhaus R."/>
            <person name="Traeger S."/>
            <person name="Breuer J."/>
            <person name="Kuo A."/>
            <person name="Lipzen A."/>
            <person name="Pangilinan J."/>
            <person name="Dilworth D."/>
            <person name="Sandor L."/>
            <person name="Poggeler S."/>
            <person name="Barry K."/>
            <person name="Grigoriev I.V."/>
            <person name="Nowrousian M."/>
        </authorList>
    </citation>
    <scope>NUCLEOTIDE SEQUENCE [LARGE SCALE GENOMIC DNA]</scope>
    <source>
        <strain evidence="2 3">CBS 389.68</strain>
    </source>
</reference>